<dbReference type="EMBL" id="FNCF01000006">
    <property type="protein sequence ID" value="SDG84990.1"/>
    <property type="molecule type" value="Genomic_DNA"/>
</dbReference>
<name>A0A1G7XMW5_9ACTN</name>
<feature type="transmembrane region" description="Helical" evidence="2">
    <location>
        <begin position="707"/>
        <end position="728"/>
    </location>
</feature>
<dbReference type="Proteomes" id="UP000198863">
    <property type="component" value="Unassembled WGS sequence"/>
</dbReference>
<feature type="compositionally biased region" description="Pro residues" evidence="1">
    <location>
        <begin position="760"/>
        <end position="771"/>
    </location>
</feature>
<gene>
    <name evidence="3" type="ORF">SAMN05660324_3707</name>
</gene>
<keyword evidence="2" id="KW-0812">Transmembrane</keyword>
<dbReference type="Pfam" id="PF19516">
    <property type="entry name" value="DUF6049"/>
    <property type="match status" value="1"/>
</dbReference>
<protein>
    <recommendedName>
        <fullName evidence="5">Glycoprotein</fullName>
    </recommendedName>
</protein>
<evidence type="ECO:0008006" key="5">
    <source>
        <dbReference type="Google" id="ProtNLM"/>
    </source>
</evidence>
<keyword evidence="2" id="KW-0472">Membrane</keyword>
<dbReference type="RefSeq" id="WP_091066720.1">
    <property type="nucleotide sequence ID" value="NZ_FNCF01000006.1"/>
</dbReference>
<keyword evidence="2" id="KW-1133">Transmembrane helix</keyword>
<evidence type="ECO:0000313" key="4">
    <source>
        <dbReference type="Proteomes" id="UP000198863"/>
    </source>
</evidence>
<dbReference type="AlphaFoldDB" id="A0A1G7XMW5"/>
<evidence type="ECO:0000313" key="3">
    <source>
        <dbReference type="EMBL" id="SDG84990.1"/>
    </source>
</evidence>
<dbReference type="InterPro" id="IPR046112">
    <property type="entry name" value="DUF6049"/>
</dbReference>
<dbReference type="OrthoDB" id="3797035at2"/>
<sequence>MTRRAAGGAGRPATRTWGWTRAGALLLTALLGALLLPGAQAQAAPAASPAAPVRITITSLEPRTVTPASTVVVTGTLTNDGDDTITDLSVRLQRGDRLATRDELAADAADPSPGDAAQAPFQALTNVVLEPGDPTPFTYTASAADLALTADGVYPVLLNVNGTRAGLVERVGELSTYLPVFSTTTSRTSVAWLWPLTDRPHRDASGAFTDDDLATEVAADGRLDRALTVLEDLPDGGRTVPVTLAVDPALVEELTAMAGGYTVDGAAGQGVAAAGDWLSRLRSLAAVHPVVALPYADVDADALQAAGLPAVLTRSLPGTVEGTAAQPADQGPLPEASATATTTAPAPAPTTSAGERILADALDTTPRTDLAWPAGGAVRTDTLATLTAGGVDQLVLGEGAYSDADAAVGRTGRAAAARVPVDTAGGTLTTLVGDSALAQVVAGADTAAGGPRVAEQRYLAELGVLTSQLAAVDPAVAQTVLVVPPREVESDPDWTTPMLADTASEPWLAAVGLDDLATGPVADAGDLVAPADDARLAGPGMAAVAAAVAVRDDVAGAVVGDPGTVLAGYDAAASRATSAAWRADPDGFAASAADLQQTLSGLRGEVGLVAPADGAYSLASSDAPLVLTVRNDLPFAVDVTLDLQTRSGVGFQAETVPAQRLEPQSRTVVTVPTSVQQSGSFTVVAQLATPAGGPLGTQVQLRVSSTAYGPITLAITIGAAALLGLLFLRRLVLFVLRRRRGEPAPVDDDVLVPVDGDPAGPRPAPPTRSPV</sequence>
<proteinExistence type="predicted"/>
<feature type="compositionally biased region" description="Low complexity" evidence="1">
    <location>
        <begin position="336"/>
        <end position="353"/>
    </location>
</feature>
<feature type="region of interest" description="Disordered" evidence="1">
    <location>
        <begin position="321"/>
        <end position="353"/>
    </location>
</feature>
<keyword evidence="4" id="KW-1185">Reference proteome</keyword>
<evidence type="ECO:0000256" key="2">
    <source>
        <dbReference type="SAM" id="Phobius"/>
    </source>
</evidence>
<accession>A0A1G7XMW5</accession>
<feature type="region of interest" description="Disordered" evidence="1">
    <location>
        <begin position="745"/>
        <end position="771"/>
    </location>
</feature>
<organism evidence="3 4">
    <name type="scientific">Klenkia brasiliensis</name>
    <dbReference type="NCBI Taxonomy" id="333142"/>
    <lineage>
        <taxon>Bacteria</taxon>
        <taxon>Bacillati</taxon>
        <taxon>Actinomycetota</taxon>
        <taxon>Actinomycetes</taxon>
        <taxon>Geodermatophilales</taxon>
        <taxon>Geodermatophilaceae</taxon>
        <taxon>Klenkia</taxon>
    </lineage>
</organism>
<evidence type="ECO:0000256" key="1">
    <source>
        <dbReference type="SAM" id="MobiDB-lite"/>
    </source>
</evidence>
<reference evidence="4" key="1">
    <citation type="submission" date="2016-10" db="EMBL/GenBank/DDBJ databases">
        <authorList>
            <person name="Varghese N."/>
            <person name="Submissions S."/>
        </authorList>
    </citation>
    <scope>NUCLEOTIDE SEQUENCE [LARGE SCALE GENOMIC DNA]</scope>
    <source>
        <strain evidence="4">DSM 44526</strain>
    </source>
</reference>